<evidence type="ECO:0000256" key="9">
    <source>
        <dbReference type="ARBA" id="ARBA00023235"/>
    </source>
</evidence>
<dbReference type="GO" id="GO:0005737">
    <property type="term" value="C:cytoplasm"/>
    <property type="evidence" value="ECO:0007669"/>
    <property type="project" value="UniProtKB-SubCell"/>
</dbReference>
<protein>
    <recommendedName>
        <fullName evidence="15">ENTH domain-containing protein</fullName>
    </recommendedName>
</protein>
<reference evidence="14" key="1">
    <citation type="submission" date="2011-05" db="EMBL/GenBank/DDBJ databases">
        <authorList>
            <person name="Richards S.R."/>
            <person name="Qu J."/>
            <person name="Jiang H."/>
            <person name="Jhangiani S.N."/>
            <person name="Agravi P."/>
            <person name="Goodspeed R."/>
            <person name="Gross S."/>
            <person name="Mandapat C."/>
            <person name="Jackson L."/>
            <person name="Mathew T."/>
            <person name="Pu L."/>
            <person name="Thornton R."/>
            <person name="Saada N."/>
            <person name="Wilczek-Boney K.B."/>
            <person name="Lee S."/>
            <person name="Kovar C."/>
            <person name="Wu Y."/>
            <person name="Scherer S.E."/>
            <person name="Worley K.C."/>
            <person name="Muzny D.M."/>
            <person name="Gibbs R."/>
        </authorList>
    </citation>
    <scope>NUCLEOTIDE SEQUENCE</scope>
    <source>
        <strain evidence="14">Brora</strain>
    </source>
</reference>
<evidence type="ECO:0000256" key="10">
    <source>
        <dbReference type="ARBA" id="ARBA00036943"/>
    </source>
</evidence>
<dbReference type="AlphaFoldDB" id="T1IV34"/>
<dbReference type="PhylomeDB" id="T1IV34"/>
<dbReference type="GO" id="GO:0005634">
    <property type="term" value="C:nucleus"/>
    <property type="evidence" value="ECO:0007669"/>
    <property type="project" value="TreeGrafter"/>
</dbReference>
<evidence type="ECO:0000256" key="8">
    <source>
        <dbReference type="ARBA" id="ARBA00023121"/>
    </source>
</evidence>
<evidence type="ECO:0000256" key="7">
    <source>
        <dbReference type="ARBA" id="ARBA00022737"/>
    </source>
</evidence>
<dbReference type="eggNOG" id="KOG2339">
    <property type="taxonomic scope" value="Eukaryota"/>
</dbReference>
<dbReference type="FunFam" id="1.25.40.90:FF:000002">
    <property type="entry name" value="epsin-2 isoform X1"/>
    <property type="match status" value="1"/>
</dbReference>
<dbReference type="EMBL" id="JH431572">
    <property type="status" value="NOT_ANNOTATED_CDS"/>
    <property type="molecule type" value="Genomic_DNA"/>
</dbReference>
<reference evidence="13" key="2">
    <citation type="submission" date="2015-02" db="UniProtKB">
        <authorList>
            <consortium name="EnsemblMetazoa"/>
        </authorList>
    </citation>
    <scope>IDENTIFICATION</scope>
</reference>
<keyword evidence="8" id="KW-0446">Lipid-binding</keyword>
<proteinExistence type="inferred from homology"/>
<dbReference type="InterPro" id="IPR013809">
    <property type="entry name" value="ENTH"/>
</dbReference>
<evidence type="ECO:0000256" key="5">
    <source>
        <dbReference type="ARBA" id="ARBA00022553"/>
    </source>
</evidence>
<name>T1IV34_STRMM</name>
<dbReference type="SMART" id="SM00726">
    <property type="entry name" value="UIM"/>
    <property type="match status" value="2"/>
</dbReference>
<dbReference type="Gene3D" id="1.25.40.90">
    <property type="match status" value="1"/>
</dbReference>
<evidence type="ECO:0000256" key="1">
    <source>
        <dbReference type="ARBA" id="ARBA00004496"/>
    </source>
</evidence>
<evidence type="ECO:0000259" key="11">
    <source>
        <dbReference type="PROSITE" id="PS50942"/>
    </source>
</evidence>
<dbReference type="InterPro" id="IPR003903">
    <property type="entry name" value="UIM_dom"/>
</dbReference>
<dbReference type="HOGENOM" id="CLU_282906_0_0_1"/>
<dbReference type="PROSITE" id="PS50942">
    <property type="entry name" value="ENTH"/>
    <property type="match status" value="1"/>
</dbReference>
<dbReference type="PANTHER" id="PTHR13326:SF31">
    <property type="entry name" value="PSEUDOURIDYLATE SYNTHASE 7 HOMOLOG"/>
    <property type="match status" value="1"/>
</dbReference>
<dbReference type="Proteomes" id="UP000014500">
    <property type="component" value="Unassembled WGS sequence"/>
</dbReference>
<keyword evidence="6" id="KW-0819">tRNA processing</keyword>
<evidence type="ECO:0000313" key="14">
    <source>
        <dbReference type="Proteomes" id="UP000014500"/>
    </source>
</evidence>
<evidence type="ECO:0000259" key="12">
    <source>
        <dbReference type="PROSITE" id="PS50984"/>
    </source>
</evidence>
<organism evidence="13 14">
    <name type="scientific">Strigamia maritima</name>
    <name type="common">European centipede</name>
    <name type="synonym">Geophilus maritimus</name>
    <dbReference type="NCBI Taxonomy" id="126957"/>
    <lineage>
        <taxon>Eukaryota</taxon>
        <taxon>Metazoa</taxon>
        <taxon>Ecdysozoa</taxon>
        <taxon>Arthropoda</taxon>
        <taxon>Myriapoda</taxon>
        <taxon>Chilopoda</taxon>
        <taxon>Pleurostigmophora</taxon>
        <taxon>Geophilomorpha</taxon>
        <taxon>Linotaeniidae</taxon>
        <taxon>Strigamia</taxon>
    </lineage>
</organism>
<dbReference type="Pfam" id="PF01142">
    <property type="entry name" value="TruD"/>
    <property type="match status" value="1"/>
</dbReference>
<keyword evidence="14" id="KW-1185">Reference proteome</keyword>
<dbReference type="InterPro" id="IPR042214">
    <property type="entry name" value="TruD_catalytic"/>
</dbReference>
<keyword evidence="4" id="KW-0963">Cytoplasm</keyword>
<evidence type="ECO:0000256" key="2">
    <source>
        <dbReference type="ARBA" id="ARBA00007953"/>
    </source>
</evidence>
<comment type="catalytic activity">
    <reaction evidence="10">
        <text>a uridine in tRNA = a pseudouridine in tRNA</text>
        <dbReference type="Rhea" id="RHEA:54572"/>
        <dbReference type="Rhea" id="RHEA-COMP:13339"/>
        <dbReference type="Rhea" id="RHEA-COMP:13934"/>
        <dbReference type="ChEBI" id="CHEBI:65314"/>
        <dbReference type="ChEBI" id="CHEBI:65315"/>
    </reaction>
</comment>
<dbReference type="eggNOG" id="KOG2056">
    <property type="taxonomic scope" value="Eukaryota"/>
</dbReference>
<dbReference type="SUPFAM" id="SSF55120">
    <property type="entry name" value="Pseudouridine synthase"/>
    <property type="match status" value="1"/>
</dbReference>
<dbReference type="Pfam" id="PF01417">
    <property type="entry name" value="ENTH"/>
    <property type="match status" value="1"/>
</dbReference>
<dbReference type="SMART" id="SM00273">
    <property type="entry name" value="ENTH"/>
    <property type="match status" value="1"/>
</dbReference>
<evidence type="ECO:0000256" key="6">
    <source>
        <dbReference type="ARBA" id="ARBA00022694"/>
    </source>
</evidence>
<feature type="domain" description="TRUD" evidence="12">
    <location>
        <begin position="794"/>
        <end position="1013"/>
    </location>
</feature>
<dbReference type="GO" id="GO:0008289">
    <property type="term" value="F:lipid binding"/>
    <property type="evidence" value="ECO:0007669"/>
    <property type="project" value="UniProtKB-KW"/>
</dbReference>
<dbReference type="STRING" id="126957.T1IV34"/>
<dbReference type="InterPro" id="IPR008942">
    <property type="entry name" value="ENTH_VHS"/>
</dbReference>
<dbReference type="SUPFAM" id="SSF48464">
    <property type="entry name" value="ENTH/VHS domain"/>
    <property type="match status" value="1"/>
</dbReference>
<dbReference type="GO" id="GO:0009982">
    <property type="term" value="F:pseudouridine synthase activity"/>
    <property type="evidence" value="ECO:0007669"/>
    <property type="project" value="InterPro"/>
</dbReference>
<feature type="domain" description="ENTH" evidence="11">
    <location>
        <begin position="39"/>
        <end position="170"/>
    </location>
</feature>
<dbReference type="InterPro" id="IPR011760">
    <property type="entry name" value="PsdUridine_synth_TruD_insert"/>
</dbReference>
<dbReference type="CDD" id="cd02576">
    <property type="entry name" value="PseudoU_synth_ScPUS7"/>
    <property type="match status" value="1"/>
</dbReference>
<keyword evidence="5" id="KW-0597">Phosphoprotein</keyword>
<evidence type="ECO:0000256" key="3">
    <source>
        <dbReference type="ARBA" id="ARBA00010130"/>
    </source>
</evidence>
<dbReference type="NCBIfam" id="TIGR00094">
    <property type="entry name" value="tRNA_TruD_broad"/>
    <property type="match status" value="1"/>
</dbReference>
<dbReference type="PROSITE" id="PS50330">
    <property type="entry name" value="UIM"/>
    <property type="match status" value="1"/>
</dbReference>
<accession>T1IV34</accession>
<keyword evidence="7" id="KW-0677">Repeat</keyword>
<dbReference type="InterPro" id="IPR001656">
    <property type="entry name" value="PsdUridine_synth_TruD"/>
</dbReference>
<dbReference type="PROSITE" id="PS50984">
    <property type="entry name" value="TRUD"/>
    <property type="match status" value="1"/>
</dbReference>
<dbReference type="HAMAP" id="MF_01082">
    <property type="entry name" value="TruD"/>
    <property type="match status" value="1"/>
</dbReference>
<dbReference type="GO" id="GO:0008033">
    <property type="term" value="P:tRNA processing"/>
    <property type="evidence" value="ECO:0007669"/>
    <property type="project" value="UniProtKB-KW"/>
</dbReference>
<comment type="similarity">
    <text evidence="3">Belongs to the epsin family.</text>
</comment>
<dbReference type="InterPro" id="IPR020103">
    <property type="entry name" value="PsdUridine_synth_cat_dom_sf"/>
</dbReference>
<keyword evidence="9" id="KW-0413">Isomerase</keyword>
<dbReference type="EnsemblMetazoa" id="SMAR005023-RA">
    <property type="protein sequence ID" value="SMAR005023-PA"/>
    <property type="gene ID" value="SMAR005023"/>
</dbReference>
<comment type="similarity">
    <text evidence="2">Belongs to the pseudouridine synthase TruD family.</text>
</comment>
<dbReference type="GO" id="GO:0001522">
    <property type="term" value="P:pseudouridine synthesis"/>
    <property type="evidence" value="ECO:0007669"/>
    <property type="project" value="InterPro"/>
</dbReference>
<dbReference type="Gene3D" id="3.30.2350.20">
    <property type="entry name" value="TruD, catalytic domain"/>
    <property type="match status" value="2"/>
</dbReference>
<comment type="subcellular location">
    <subcellularLocation>
        <location evidence="1">Cytoplasm</location>
    </subcellularLocation>
</comment>
<evidence type="ECO:0000256" key="4">
    <source>
        <dbReference type="ARBA" id="ARBA00022490"/>
    </source>
</evidence>
<dbReference type="FunFam" id="3.30.2350.20:FF:000003">
    <property type="entry name" value="Pseudouridylate synthase 7 homolog"/>
    <property type="match status" value="1"/>
</dbReference>
<evidence type="ECO:0008006" key="15">
    <source>
        <dbReference type="Google" id="ProtNLM"/>
    </source>
</evidence>
<evidence type="ECO:0000313" key="13">
    <source>
        <dbReference type="EnsemblMetazoa" id="SMAR005023-PA"/>
    </source>
</evidence>
<sequence>MKKILLRFLNVSLTRFLSEIIVFFNMAMNPSGIRRNLKNIVHNYSDAQVKVREATSNDPWGPPSTLMSEIADLTYNVVAFSEIMQMIWKRLNDHGRNWRHVYKALVLLEYLIKTGTEKVAQQCKENIYAIQTLKDFQYIEDNKDQGMNVREKAKQLVTLLKDDERFKNERARALKAKERFAQASSGISSDVLTASGGYRSDSFSTDSNVSTELECARPQTIGEEELQLQLALAMSKEEADQEEQKRKSDDVRLQMAITQSQEDFSVSPKDEIHPALSFGQMAANRSLDESRSGFKASDEERGSQSSLFDLLALAAPVSSNTSTITTDPWGMPFKNQTEDLDPWQPISNNNIRAASTPPVLSDPWAPKPARSTTPLTGFGYPDSERNVDFRQTIVSPYQMSMKKTPESFLGENSALVNLDALVSSKPADQCAPTTNPFIQNPFHMQQQQQQQQRPSINQLRSQQIGGSCSAAITTQATLSNGPSGPAINNPFFWEICTSKRNLSSCIQGRRKIHSKPNGAVQGRTIDENICDCLEPRNLVEGDVGITERVNPLSPFVGVIKQRYSDFIVNEIDTSNCVIKLTKLDVPEGDPEVVQDAIMNLGSDVVDKLENLLKTPDSAEPVVIKMSNDDSKEKRTKIHSTIRQNYCQLQSSTEERDGVKVIIVSHNKLGDKRKSNNWPVNQPNFLKFVMFKENRDTMDAVNTIAKALRVKTSSFSYSGVKDKRAKTSQLVTVYRISAERLAKLNLRGMTLGNYEYVKYALQLGDLNGNRFKIVLRKITGDGDLEEILTNLHKNGFINYYGMQRFGTSTVPTHHIGRALLLGNWKEAIELIMKPRPGENDELTECRKIWWETRDAKTALSKLFKKHIIEAHLLRGLSQNNPNDYIPRNTRLMYIHSYQSFIWNRIVSERIKKFGIHVLNGDLYFKKDDPENSDVIKTKRNNDMPSIYNSDDNDTNIDIFDVVMPLPGSSVIMPKNDVAQIYEEILKEENMDFSKSYSNVRAYALHGGYRKLVVLPGNMSSTIRKYDDSTIPLVFSDLEILKDSSSTTEFVESEESTGVHTAVCIEFSLPSSSYATMALREVNFGFCIVAHIFWLGKYDFLTRLD</sequence>
<dbReference type="PANTHER" id="PTHR13326">
    <property type="entry name" value="TRNA PSEUDOURIDINE SYNTHASE D"/>
    <property type="match status" value="1"/>
</dbReference>
<dbReference type="CDD" id="cd16990">
    <property type="entry name" value="ENTH_Epsin"/>
    <property type="match status" value="1"/>
</dbReference>
<dbReference type="GO" id="GO:0003723">
    <property type="term" value="F:RNA binding"/>
    <property type="evidence" value="ECO:0007669"/>
    <property type="project" value="InterPro"/>
</dbReference>